<evidence type="ECO:0000313" key="2">
    <source>
        <dbReference type="EMBL" id="QOI90212.1"/>
    </source>
</evidence>
<dbReference type="Proteomes" id="UP001162120">
    <property type="component" value="Segment"/>
</dbReference>
<feature type="compositionally biased region" description="Acidic residues" evidence="1">
    <location>
        <begin position="33"/>
        <end position="43"/>
    </location>
</feature>
<dbReference type="EMBL" id="MT663534">
    <property type="protein sequence ID" value="QOI90212.1"/>
    <property type="molecule type" value="Genomic_DNA"/>
</dbReference>
<feature type="region of interest" description="Disordered" evidence="1">
    <location>
        <begin position="1"/>
        <end position="81"/>
    </location>
</feature>
<proteinExistence type="predicted"/>
<accession>A0A7M3UNF9</accession>
<evidence type="ECO:0000256" key="1">
    <source>
        <dbReference type="SAM" id="MobiDB-lite"/>
    </source>
</evidence>
<protein>
    <submittedName>
        <fullName evidence="2">Uncharacterized protein</fullName>
    </submittedName>
</protein>
<keyword evidence="3" id="KW-1185">Reference proteome</keyword>
<gene>
    <name evidence="2" type="ORF">HWQ62_00075</name>
</gene>
<organism evidence="2 3">
    <name type="scientific">Pyramimonas orientalis virus 01B</name>
    <dbReference type="NCBI Taxonomy" id="3134525"/>
    <lineage>
        <taxon>Viruses</taxon>
        <taxon>Varidnaviria</taxon>
        <taxon>Bamfordvirae</taxon>
        <taxon>Nucleocytoviricota</taxon>
        <taxon>Megaviricetes</taxon>
        <taxon>Imitervirales</taxon>
        <taxon>Allomimiviridae</taxon>
        <taxon>Heliosvirus</taxon>
        <taxon>Heliosvirus raunefjordenense</taxon>
    </lineage>
</organism>
<evidence type="ECO:0000313" key="3">
    <source>
        <dbReference type="Proteomes" id="UP001162120"/>
    </source>
</evidence>
<sequence length="122" mass="13902">MIADTKIVFVDKENINQSDEETPFNITDRNQSDEEEDQEEEEMNNSYELTNNVKEGGKRNTNDTITDNTKNINQDDDDIGSVDTADILSDPRNTTYMIAELLKNIHYQLVTLNANVAKNSQN</sequence>
<feature type="compositionally biased region" description="Low complexity" evidence="1">
    <location>
        <begin position="62"/>
        <end position="72"/>
    </location>
</feature>
<reference evidence="2" key="1">
    <citation type="submission" date="2020-06" db="EMBL/GenBank/DDBJ databases">
        <title>Lateral gene transfer of anion-conducting channel rhodopsins between green algae and giant viruses.</title>
        <authorList>
            <person name="Rozenberg A."/>
            <person name="Oppermann J."/>
            <person name="Wietek J."/>
            <person name="Fernandez Lahore R.G."/>
            <person name="Sandaa R.-A."/>
            <person name="Bratbak G."/>
            <person name="Hegemann P."/>
            <person name="Beja O."/>
        </authorList>
    </citation>
    <scope>NUCLEOTIDE SEQUENCE</scope>
    <source>
        <strain evidence="2">01B</strain>
    </source>
</reference>
<feature type="compositionally biased region" description="Polar residues" evidence="1">
    <location>
        <begin position="44"/>
        <end position="53"/>
    </location>
</feature>
<name>A0A7M3UNF9_9VIRU</name>